<dbReference type="AlphaFoldDB" id="A0A7R9IB70"/>
<evidence type="ECO:0000256" key="1">
    <source>
        <dbReference type="SAM" id="MobiDB-lite"/>
    </source>
</evidence>
<protein>
    <submittedName>
        <fullName evidence="2">Uncharacterized protein</fullName>
    </submittedName>
</protein>
<dbReference type="EMBL" id="OE000681">
    <property type="protein sequence ID" value="CAD7454708.1"/>
    <property type="molecule type" value="Genomic_DNA"/>
</dbReference>
<gene>
    <name evidence="2" type="ORF">TTEB3V08_LOCUS2804</name>
</gene>
<evidence type="ECO:0000313" key="2">
    <source>
        <dbReference type="EMBL" id="CAD7454708.1"/>
    </source>
</evidence>
<sequence>MWKLLDAVASEVPDKARNDYLTALNEARDRRPRLDRQELQNRTDYSGNDDDDTVSNTETDTSGTHKYGTGLPCLYRRSISISLELNATNTRHMPTARPRFGSGASRRARAFRFGQTHLVESHQKVT</sequence>
<proteinExistence type="predicted"/>
<reference evidence="2" key="1">
    <citation type="submission" date="2020-11" db="EMBL/GenBank/DDBJ databases">
        <authorList>
            <person name="Tran Van P."/>
        </authorList>
    </citation>
    <scope>NUCLEOTIDE SEQUENCE</scope>
</reference>
<feature type="region of interest" description="Disordered" evidence="1">
    <location>
        <begin position="22"/>
        <end position="71"/>
    </location>
</feature>
<feature type="compositionally biased region" description="Basic and acidic residues" evidence="1">
    <location>
        <begin position="26"/>
        <end position="41"/>
    </location>
</feature>
<feature type="compositionally biased region" description="Polar residues" evidence="1">
    <location>
        <begin position="54"/>
        <end position="64"/>
    </location>
</feature>
<accession>A0A7R9IB70</accession>
<name>A0A7R9IB70_9NEOP</name>
<organism evidence="2">
    <name type="scientific">Timema tahoe</name>
    <dbReference type="NCBI Taxonomy" id="61484"/>
    <lineage>
        <taxon>Eukaryota</taxon>
        <taxon>Metazoa</taxon>
        <taxon>Ecdysozoa</taxon>
        <taxon>Arthropoda</taxon>
        <taxon>Hexapoda</taxon>
        <taxon>Insecta</taxon>
        <taxon>Pterygota</taxon>
        <taxon>Neoptera</taxon>
        <taxon>Polyneoptera</taxon>
        <taxon>Phasmatodea</taxon>
        <taxon>Timematodea</taxon>
        <taxon>Timematoidea</taxon>
        <taxon>Timematidae</taxon>
        <taxon>Timema</taxon>
    </lineage>
</organism>